<protein>
    <submittedName>
        <fullName evidence="1">Protein RloB-like family</fullName>
    </submittedName>
</protein>
<evidence type="ECO:0000313" key="1">
    <source>
        <dbReference type="EMBL" id="GBR74407.1"/>
    </source>
</evidence>
<keyword evidence="2" id="KW-1185">Reference proteome</keyword>
<name>A0A388TC38_TERA1</name>
<evidence type="ECO:0000313" key="2">
    <source>
        <dbReference type="Proteomes" id="UP000269352"/>
    </source>
</evidence>
<gene>
    <name evidence="1" type="primary">rloB</name>
    <name evidence="1" type="ORF">NO1_1587</name>
</gene>
<sequence>MIVPRIVLICCEGSKTEKLYFEFIIKLYRTTATRTIEVLGKKGQDFHIIDACAAERKKYSKELAEEEADIETWAVCDNDNNINYTDLKKYAESKNIKLAFSQPCFEAYLIQHFAQSKETDKTRLQKELSRKAGQPYNKGNLDWLKALLRDKPKLIKEAIANSDRRNNRLKSPFLTVQNLTRRLIDLEPGKK</sequence>
<dbReference type="EMBL" id="BGZN01000044">
    <property type="protein sequence ID" value="GBR74407.1"/>
    <property type="molecule type" value="Genomic_DNA"/>
</dbReference>
<dbReference type="Proteomes" id="UP000269352">
    <property type="component" value="Unassembled WGS sequence"/>
</dbReference>
<dbReference type="Pfam" id="PF13707">
    <property type="entry name" value="RloB"/>
    <property type="match status" value="1"/>
</dbReference>
<proteinExistence type="predicted"/>
<dbReference type="AlphaFoldDB" id="A0A388TC38"/>
<comment type="caution">
    <text evidence="1">The sequence shown here is derived from an EMBL/GenBank/DDBJ whole genome shotgun (WGS) entry which is preliminary data.</text>
</comment>
<accession>A0A388TC38</accession>
<organism evidence="1 2">
    <name type="scientific">Termititenax aidoneus</name>
    <dbReference type="NCBI Taxonomy" id="2218524"/>
    <lineage>
        <taxon>Bacteria</taxon>
        <taxon>Bacillati</taxon>
        <taxon>Candidatus Margulisiibacteriota</taxon>
        <taxon>Candidatus Termititenacia</taxon>
        <taxon>Candidatus Termititenacales</taxon>
        <taxon>Candidatus Termititenacaceae</taxon>
        <taxon>Candidatus Termititenax</taxon>
    </lineage>
</organism>
<dbReference type="InterPro" id="IPR025591">
    <property type="entry name" value="RloB"/>
</dbReference>
<reference evidence="1 2" key="1">
    <citation type="journal article" date="2019" name="ISME J.">
        <title>Genome analyses of uncultured TG2/ZB3 bacteria in 'Margulisbacteria' specifically attached to ectosymbiotic spirochetes of protists in the termite gut.</title>
        <authorList>
            <person name="Utami Y.D."/>
            <person name="Kuwahara H."/>
            <person name="Igai K."/>
            <person name="Murakami T."/>
            <person name="Sugaya K."/>
            <person name="Morikawa T."/>
            <person name="Nagura Y."/>
            <person name="Yuki M."/>
            <person name="Deevong P."/>
            <person name="Inoue T."/>
            <person name="Kihara K."/>
            <person name="Lo N."/>
            <person name="Yamada A."/>
            <person name="Ohkuma M."/>
            <person name="Hongoh Y."/>
        </authorList>
    </citation>
    <scope>NUCLEOTIDE SEQUENCE [LARGE SCALE GENOMIC DNA]</scope>
    <source>
        <strain evidence="1">NkOx7-01</strain>
    </source>
</reference>